<comment type="pathway">
    <text evidence="4">Carbohydrate metabolism; hexose metabolism.</text>
</comment>
<reference evidence="14" key="1">
    <citation type="submission" date="2015-05" db="EMBL/GenBank/DDBJ databases">
        <authorList>
            <person name="Fogelqvist Johan"/>
        </authorList>
    </citation>
    <scope>NUCLEOTIDE SEQUENCE [LARGE SCALE GENOMIC DNA]</scope>
</reference>
<dbReference type="NCBIfam" id="NF007956">
    <property type="entry name" value="PRK10675.1"/>
    <property type="match status" value="1"/>
</dbReference>
<evidence type="ECO:0000256" key="8">
    <source>
        <dbReference type="ARBA" id="ARBA00037676"/>
    </source>
</evidence>
<gene>
    <name evidence="13" type="ORF">BN1723_005426</name>
</gene>
<keyword evidence="11" id="KW-0119">Carbohydrate metabolism</keyword>
<evidence type="ECO:0000256" key="4">
    <source>
        <dbReference type="ARBA" id="ARBA00005028"/>
    </source>
</evidence>
<comment type="catalytic activity">
    <reaction evidence="1 11">
        <text>UDP-alpha-D-glucose = UDP-alpha-D-galactose</text>
        <dbReference type="Rhea" id="RHEA:22168"/>
        <dbReference type="ChEBI" id="CHEBI:58885"/>
        <dbReference type="ChEBI" id="CHEBI:66914"/>
        <dbReference type="EC" id="5.1.3.2"/>
    </reaction>
</comment>
<evidence type="ECO:0000256" key="5">
    <source>
        <dbReference type="ARBA" id="ARBA00023027"/>
    </source>
</evidence>
<comment type="cofactor">
    <cofactor evidence="2 11">
        <name>NAD(+)</name>
        <dbReference type="ChEBI" id="CHEBI:57540"/>
    </cofactor>
</comment>
<keyword evidence="7 11" id="KW-0413">Isomerase</keyword>
<accession>A0A0G4N8R1</accession>
<feature type="domain" description="NAD-dependent epimerase/dehydratase" evidence="12">
    <location>
        <begin position="11"/>
        <end position="286"/>
    </location>
</feature>
<keyword evidence="5 11" id="KW-0520">NAD</keyword>
<evidence type="ECO:0000256" key="6">
    <source>
        <dbReference type="ARBA" id="ARBA00023144"/>
    </source>
</evidence>
<dbReference type="Gene3D" id="3.40.50.720">
    <property type="entry name" value="NAD(P)-binding Rossmann-like Domain"/>
    <property type="match status" value="1"/>
</dbReference>
<evidence type="ECO:0000256" key="10">
    <source>
        <dbReference type="ARBA" id="ARBA00038238"/>
    </source>
</evidence>
<organism evidence="13 14">
    <name type="scientific">Verticillium longisporum</name>
    <name type="common">Verticillium dahliae var. longisporum</name>
    <dbReference type="NCBI Taxonomy" id="100787"/>
    <lineage>
        <taxon>Eukaryota</taxon>
        <taxon>Fungi</taxon>
        <taxon>Dikarya</taxon>
        <taxon>Ascomycota</taxon>
        <taxon>Pezizomycotina</taxon>
        <taxon>Sordariomycetes</taxon>
        <taxon>Hypocreomycetidae</taxon>
        <taxon>Glomerellales</taxon>
        <taxon>Plectosphaerellaceae</taxon>
        <taxon>Verticillium</taxon>
    </lineage>
</organism>
<dbReference type="EC" id="5.1.3.2" evidence="11"/>
<dbReference type="InterPro" id="IPR001509">
    <property type="entry name" value="Epimerase_deHydtase"/>
</dbReference>
<evidence type="ECO:0000259" key="12">
    <source>
        <dbReference type="Pfam" id="PF01370"/>
    </source>
</evidence>
<dbReference type="InterPro" id="IPR005886">
    <property type="entry name" value="UDP_G4E"/>
</dbReference>
<comment type="similarity">
    <text evidence="10">In the C-terminal section; belongs to the aldose epimerase family.</text>
</comment>
<evidence type="ECO:0000256" key="2">
    <source>
        <dbReference type="ARBA" id="ARBA00001911"/>
    </source>
</evidence>
<feature type="non-terminal residue" evidence="13">
    <location>
        <position position="1"/>
    </location>
</feature>
<evidence type="ECO:0000313" key="13">
    <source>
        <dbReference type="EMBL" id="CRK42808.1"/>
    </source>
</evidence>
<comment type="similarity">
    <text evidence="11">Belongs to the NAD(P)-dependent epimerase/dehydratase family.</text>
</comment>
<dbReference type="UniPathway" id="UPA00214"/>
<dbReference type="GO" id="GO:0005829">
    <property type="term" value="C:cytosol"/>
    <property type="evidence" value="ECO:0007669"/>
    <property type="project" value="TreeGrafter"/>
</dbReference>
<dbReference type="PANTHER" id="PTHR43725:SF47">
    <property type="entry name" value="UDP-GLUCOSE 4-EPIMERASE"/>
    <property type="match status" value="1"/>
</dbReference>
<dbReference type="Gene3D" id="3.90.25.10">
    <property type="entry name" value="UDP-galactose 4-epimerase, domain 1"/>
    <property type="match status" value="1"/>
</dbReference>
<evidence type="ECO:0000256" key="3">
    <source>
        <dbReference type="ARBA" id="ARBA00004947"/>
    </source>
</evidence>
<proteinExistence type="inferred from homology"/>
<evidence type="ECO:0000256" key="7">
    <source>
        <dbReference type="ARBA" id="ARBA00023235"/>
    </source>
</evidence>
<dbReference type="InterPro" id="IPR036291">
    <property type="entry name" value="NAD(P)-bd_dom_sf"/>
</dbReference>
<evidence type="ECO:0000256" key="1">
    <source>
        <dbReference type="ARBA" id="ARBA00000083"/>
    </source>
</evidence>
<dbReference type="NCBIfam" id="TIGR01179">
    <property type="entry name" value="galE"/>
    <property type="match status" value="1"/>
</dbReference>
<dbReference type="EMBL" id="CVQI01032940">
    <property type="protein sequence ID" value="CRK42808.1"/>
    <property type="molecule type" value="Genomic_DNA"/>
</dbReference>
<dbReference type="AlphaFoldDB" id="A0A0G4N8R1"/>
<evidence type="ECO:0000256" key="9">
    <source>
        <dbReference type="ARBA" id="ARBA00037955"/>
    </source>
</evidence>
<sequence length="378" mass="41723">QIIITMPVGTVLVCGGTGYIGSFTTLSLLDHGYDVVIVDSLYNSSKVAVDRIELISGKRPDFYQVDITDEAALDAVFQKHPAIDSVIHFAALKAVGESGEIPLDYYRVNVSGTINLLRVMKKNDVPNIVFSSSATVYGDATRFENMIPIPEHCPLGPTNTYGHTKHMVEQIITDHIAAERQRATKDGKPAERFNGALLRYFNPCGAHPSGLLGEDPQGVPYNLLPLLGQVATGQRDKLLVFGDDYDSKDGTAIRDYIHVGDLAQGHVVALNYLRDHNPGVRAWNLGSGRGSTVYDIIKAFSKVVGRDLPYEVRPRRQGDVLNLTANPERANKELNWKTEQTMEKACEDLWRWVENNPQGYRQDPPPELLANAKAIGTK</sequence>
<dbReference type="PANTHER" id="PTHR43725">
    <property type="entry name" value="UDP-GLUCOSE 4-EPIMERASE"/>
    <property type="match status" value="1"/>
</dbReference>
<comment type="function">
    <text evidence="8">Mutarotase converts alpha-aldose to the beta-anomer. It is active on D-glucose, L-arabinose, D-xylose, D-galactose, maltose and lactose.</text>
</comment>
<evidence type="ECO:0000313" key="14">
    <source>
        <dbReference type="Proteomes" id="UP000045706"/>
    </source>
</evidence>
<comment type="subunit">
    <text evidence="11">Homodimer.</text>
</comment>
<comment type="similarity">
    <text evidence="9">In the N-terminal section; belongs to the NAD(P)-dependent epimerase/dehydratase family.</text>
</comment>
<dbReference type="GO" id="GO:0003978">
    <property type="term" value="F:UDP-glucose 4-epimerase activity"/>
    <property type="evidence" value="ECO:0007669"/>
    <property type="project" value="UniProtKB-UniRule"/>
</dbReference>
<dbReference type="Proteomes" id="UP000045706">
    <property type="component" value="Unassembled WGS sequence"/>
</dbReference>
<dbReference type="SUPFAM" id="SSF51735">
    <property type="entry name" value="NAD(P)-binding Rossmann-fold domains"/>
    <property type="match status" value="1"/>
</dbReference>
<protein>
    <recommendedName>
        <fullName evidence="11">UDP-glucose 4-epimerase</fullName>
        <ecNumber evidence="11">5.1.3.2</ecNumber>
    </recommendedName>
</protein>
<name>A0A0G4N8R1_VERLO</name>
<evidence type="ECO:0000256" key="11">
    <source>
        <dbReference type="RuleBase" id="RU366046"/>
    </source>
</evidence>
<comment type="pathway">
    <text evidence="3 11">Carbohydrate metabolism; galactose metabolism.</text>
</comment>
<dbReference type="GO" id="GO:0006012">
    <property type="term" value="P:galactose metabolic process"/>
    <property type="evidence" value="ECO:0007669"/>
    <property type="project" value="UniProtKB-UniPathway"/>
</dbReference>
<dbReference type="Pfam" id="PF01370">
    <property type="entry name" value="Epimerase"/>
    <property type="match status" value="1"/>
</dbReference>
<keyword evidence="6" id="KW-0299">Galactose metabolism</keyword>
<dbReference type="CDD" id="cd05247">
    <property type="entry name" value="UDP_G4E_1_SDR_e"/>
    <property type="match status" value="1"/>
</dbReference>